<protein>
    <recommendedName>
        <fullName evidence="1">Transposase IS4-like domain-containing protein</fullName>
    </recommendedName>
</protein>
<dbReference type="STRING" id="1802579.A2310_03095"/>
<dbReference type="Proteomes" id="UP000178417">
    <property type="component" value="Unassembled WGS sequence"/>
</dbReference>
<dbReference type="EMBL" id="MEUB01000017">
    <property type="protein sequence ID" value="OGC23562.1"/>
    <property type="molecule type" value="Genomic_DNA"/>
</dbReference>
<dbReference type="GO" id="GO:0006313">
    <property type="term" value="P:DNA transposition"/>
    <property type="evidence" value="ECO:0007669"/>
    <property type="project" value="InterPro"/>
</dbReference>
<proteinExistence type="predicted"/>
<dbReference type="AlphaFoldDB" id="A0A1F4SSZ3"/>
<dbReference type="GO" id="GO:0003677">
    <property type="term" value="F:DNA binding"/>
    <property type="evidence" value="ECO:0007669"/>
    <property type="project" value="InterPro"/>
</dbReference>
<feature type="domain" description="Transposase IS4-like" evidence="1">
    <location>
        <begin position="7"/>
        <end position="133"/>
    </location>
</feature>
<dbReference type="Pfam" id="PF01609">
    <property type="entry name" value="DDE_Tnp_1"/>
    <property type="match status" value="1"/>
</dbReference>
<organism evidence="2 3">
    <name type="scientific">candidate division WOR-1 bacterium RIFOXYB2_FULL_37_13</name>
    <dbReference type="NCBI Taxonomy" id="1802579"/>
    <lineage>
        <taxon>Bacteria</taxon>
        <taxon>Bacillati</taxon>
        <taxon>Saganbacteria</taxon>
    </lineage>
</organism>
<dbReference type="GO" id="GO:0004803">
    <property type="term" value="F:transposase activity"/>
    <property type="evidence" value="ECO:0007669"/>
    <property type="project" value="InterPro"/>
</dbReference>
<evidence type="ECO:0000313" key="3">
    <source>
        <dbReference type="Proteomes" id="UP000178417"/>
    </source>
</evidence>
<sequence>MQGLVAKEKKFWFGYKKHASADMRNGIITKVAVTPANITDQDGLKYICPYGGMVFGDKAYGLSPAQLAMKANGCHSGAILRDNMKNKNRDKDKWLTKIRMPFENIFSKDDGFTRYRGLAKVQMQALFEAIVHNVKRLLKINCPPLFQPFAA</sequence>
<evidence type="ECO:0000313" key="2">
    <source>
        <dbReference type="EMBL" id="OGC23562.1"/>
    </source>
</evidence>
<gene>
    <name evidence="2" type="ORF">A2310_03095</name>
</gene>
<name>A0A1F4SSZ3_UNCSA</name>
<accession>A0A1F4SSZ3</accession>
<reference evidence="2 3" key="1">
    <citation type="journal article" date="2016" name="Nat. Commun.">
        <title>Thousands of microbial genomes shed light on interconnected biogeochemical processes in an aquifer system.</title>
        <authorList>
            <person name="Anantharaman K."/>
            <person name="Brown C.T."/>
            <person name="Hug L.A."/>
            <person name="Sharon I."/>
            <person name="Castelle C.J."/>
            <person name="Probst A.J."/>
            <person name="Thomas B.C."/>
            <person name="Singh A."/>
            <person name="Wilkins M.J."/>
            <person name="Karaoz U."/>
            <person name="Brodie E.L."/>
            <person name="Williams K.H."/>
            <person name="Hubbard S.S."/>
            <person name="Banfield J.F."/>
        </authorList>
    </citation>
    <scope>NUCLEOTIDE SEQUENCE [LARGE SCALE GENOMIC DNA]</scope>
</reference>
<dbReference type="InterPro" id="IPR002559">
    <property type="entry name" value="Transposase_11"/>
</dbReference>
<evidence type="ECO:0000259" key="1">
    <source>
        <dbReference type="Pfam" id="PF01609"/>
    </source>
</evidence>
<comment type="caution">
    <text evidence="2">The sequence shown here is derived from an EMBL/GenBank/DDBJ whole genome shotgun (WGS) entry which is preliminary data.</text>
</comment>